<sequence>MPALVMVAAVGVLALPSAVLAFSTRIEEAEPAFSGNRRENQGMGSFAPGRADPRLQRAIASTSDRGPLFRFTPAGLAARPDRSVTVAVRVDAETARAIVVRGVVNPPASRLAANANVVRIAPTAYNLGLSRGYQGFSGLTPSLSLSNTEARRQDLPDLSTFPRADNSASDARLVPHIAVGEREKPGRAPRTLEGVGEQSVDLGGSYRVTGNLNVTAGVRYSQDRDRLKPVPDAKTDAQAVFVGTQFHF</sequence>
<gene>
    <name evidence="2" type="ORF">EOE18_09570</name>
</gene>
<comment type="caution">
    <text evidence="2">The sequence shown here is derived from an EMBL/GenBank/DDBJ whole genome shotgun (WGS) entry which is preliminary data.</text>
</comment>
<organism evidence="2 3">
    <name type="scientific">Novosphingobium umbonatum</name>
    <dbReference type="NCBI Taxonomy" id="1908524"/>
    <lineage>
        <taxon>Bacteria</taxon>
        <taxon>Pseudomonadati</taxon>
        <taxon>Pseudomonadota</taxon>
        <taxon>Alphaproteobacteria</taxon>
        <taxon>Sphingomonadales</taxon>
        <taxon>Sphingomonadaceae</taxon>
        <taxon>Novosphingobium</taxon>
    </lineage>
</organism>
<name>A0A3S2V6M0_9SPHN</name>
<keyword evidence="1" id="KW-0732">Signal</keyword>
<evidence type="ECO:0008006" key="4">
    <source>
        <dbReference type="Google" id="ProtNLM"/>
    </source>
</evidence>
<feature type="chain" id="PRO_5018788886" description="Porin" evidence="1">
    <location>
        <begin position="22"/>
        <end position="248"/>
    </location>
</feature>
<protein>
    <recommendedName>
        <fullName evidence="4">Porin</fullName>
    </recommendedName>
</protein>
<accession>A0A3S2V6M0</accession>
<reference evidence="2 3" key="1">
    <citation type="submission" date="2019-01" db="EMBL/GenBank/DDBJ databases">
        <authorList>
            <person name="Chen W.-M."/>
        </authorList>
    </citation>
    <scope>NUCLEOTIDE SEQUENCE [LARGE SCALE GENOMIC DNA]</scope>
    <source>
        <strain evidence="2 3">FSY-9</strain>
    </source>
</reference>
<dbReference type="OrthoDB" id="8479273at2"/>
<keyword evidence="3" id="KW-1185">Reference proteome</keyword>
<feature type="signal peptide" evidence="1">
    <location>
        <begin position="1"/>
        <end position="21"/>
    </location>
</feature>
<dbReference type="Proteomes" id="UP000282837">
    <property type="component" value="Unassembled WGS sequence"/>
</dbReference>
<dbReference type="AlphaFoldDB" id="A0A3S2V6M0"/>
<evidence type="ECO:0000313" key="3">
    <source>
        <dbReference type="Proteomes" id="UP000282837"/>
    </source>
</evidence>
<evidence type="ECO:0000256" key="1">
    <source>
        <dbReference type="SAM" id="SignalP"/>
    </source>
</evidence>
<dbReference type="EMBL" id="SACO01000006">
    <property type="protein sequence ID" value="RVU04981.1"/>
    <property type="molecule type" value="Genomic_DNA"/>
</dbReference>
<proteinExistence type="predicted"/>
<dbReference type="RefSeq" id="WP_127708865.1">
    <property type="nucleotide sequence ID" value="NZ_SACO01000006.1"/>
</dbReference>
<evidence type="ECO:0000313" key="2">
    <source>
        <dbReference type="EMBL" id="RVU04981.1"/>
    </source>
</evidence>